<dbReference type="GO" id="GO:0005739">
    <property type="term" value="C:mitochondrion"/>
    <property type="evidence" value="ECO:0007669"/>
    <property type="project" value="TreeGrafter"/>
</dbReference>
<dbReference type="Gene3D" id="3.40.50.620">
    <property type="entry name" value="HUPs"/>
    <property type="match status" value="1"/>
</dbReference>
<evidence type="ECO:0000256" key="10">
    <source>
        <dbReference type="ARBA" id="ARBA00044313"/>
    </source>
</evidence>
<dbReference type="GO" id="GO:0006424">
    <property type="term" value="P:glutamyl-tRNA aminoacylation"/>
    <property type="evidence" value="ECO:0007669"/>
    <property type="project" value="InterPro"/>
</dbReference>
<dbReference type="SUPFAM" id="SSF52374">
    <property type="entry name" value="Nucleotidylyl transferase"/>
    <property type="match status" value="1"/>
</dbReference>
<dbReference type="InterPro" id="IPR004527">
    <property type="entry name" value="Glu-tRNA-ligase_bac/mito"/>
</dbReference>
<reference evidence="17 18" key="1">
    <citation type="journal article" date="2019" name="Sci. Data">
        <title>Hybrid genome assembly and annotation of Danionella translucida.</title>
        <authorList>
            <person name="Kadobianskyi M."/>
            <person name="Schulze L."/>
            <person name="Schuelke M."/>
            <person name="Judkewitz B."/>
        </authorList>
    </citation>
    <scope>NUCLEOTIDE SEQUENCE [LARGE SCALE GENOMIC DNA]</scope>
    <source>
        <strain evidence="17 18">Bolton</strain>
    </source>
</reference>
<dbReference type="PRINTS" id="PR00987">
    <property type="entry name" value="TRNASYNTHGLU"/>
</dbReference>
<dbReference type="InterPro" id="IPR045462">
    <property type="entry name" value="aa-tRNA-synth_I_cd-bd"/>
</dbReference>
<evidence type="ECO:0000256" key="3">
    <source>
        <dbReference type="ARBA" id="ARBA00022741"/>
    </source>
</evidence>
<dbReference type="SUPFAM" id="SSF48163">
    <property type="entry name" value="An anticodon-binding domain of class I aminoacyl-tRNA synthetases"/>
    <property type="match status" value="1"/>
</dbReference>
<keyword evidence="2 14" id="KW-0436">Ligase</keyword>
<name>A0A553QIW7_9TELE</name>
<dbReference type="PROSITE" id="PS00178">
    <property type="entry name" value="AA_TRNA_LIGASE_I"/>
    <property type="match status" value="1"/>
</dbReference>
<evidence type="ECO:0000256" key="13">
    <source>
        <dbReference type="ARBA" id="ARBA00047689"/>
    </source>
</evidence>
<sequence length="453" mass="51980">MFPRGVRNLLFRNLRVLHRSACTGHAEVRVRFAPSPTGFLHLGGLRTALYNFLFAKQHQGSFILRLEDTDRKRMVPGAAEDIQESLKWAGLSPDEIYVQSERLHLYTEVADSLLSSGHAYHCFCSTERLEMLKKESQRTGQVPGYDNRCRHLLPEQVSRHLSEGLPSAIRFRLNPGRESFYDDVFGQMENTPSREGDPVLLKNDGFPTYTLASVVDDHQMRISHVLRGEEWLASTTKHLQLYHALDWVPPRYAHLPLLLGQGGRKLSKRDGDLNKRMGRRLEELISEFNVSRIVTHSALLELDKLNLYSRSRMVHLTQSIEDPKECMLLCEELMELLHQTLGSRMTEKDFVNREYLQRVLHMYKSRVYSVQQLLDDKHTYLLASTTSFVSHEDLNAKLSQLCSKSEDMKAYSRAMKALRLALSALKQGPSVAELLLVLGEQEACVRLQRALEH</sequence>
<dbReference type="GO" id="GO:0005524">
    <property type="term" value="F:ATP binding"/>
    <property type="evidence" value="ECO:0007669"/>
    <property type="project" value="UniProtKB-KW"/>
</dbReference>
<feature type="domain" description="Glutamyl/glutaminyl-tRNA synthetase class Ib catalytic" evidence="15">
    <location>
        <begin position="27"/>
        <end position="274"/>
    </location>
</feature>
<keyword evidence="6 14" id="KW-0030">Aminoacyl-tRNA synthetase</keyword>
<evidence type="ECO:0000256" key="11">
    <source>
        <dbReference type="ARBA" id="ARBA00047366"/>
    </source>
</evidence>
<keyword evidence="3 14" id="KW-0547">Nucleotide-binding</keyword>
<dbReference type="PANTHER" id="PTHR43311:SF2">
    <property type="entry name" value="GLUTAMATE--TRNA LIGASE, MITOCHONDRIAL-RELATED"/>
    <property type="match status" value="1"/>
</dbReference>
<dbReference type="AlphaFoldDB" id="A0A553QIW7"/>
<keyword evidence="5 14" id="KW-0648">Protein biosynthesis</keyword>
<dbReference type="Pfam" id="PF19269">
    <property type="entry name" value="Anticodon_2"/>
    <property type="match status" value="1"/>
</dbReference>
<comment type="caution">
    <text evidence="17">The sequence shown here is derived from an EMBL/GenBank/DDBJ whole genome shotgun (WGS) entry which is preliminary data.</text>
</comment>
<gene>
    <name evidence="17" type="ORF">DNTS_030353</name>
</gene>
<evidence type="ECO:0000256" key="12">
    <source>
        <dbReference type="ARBA" id="ARBA00047479"/>
    </source>
</evidence>
<dbReference type="InterPro" id="IPR008925">
    <property type="entry name" value="aa_tRNA-synth_I_cd-bd_sf"/>
</dbReference>
<evidence type="ECO:0000256" key="5">
    <source>
        <dbReference type="ARBA" id="ARBA00022917"/>
    </source>
</evidence>
<dbReference type="NCBIfam" id="TIGR00464">
    <property type="entry name" value="gltX_bact"/>
    <property type="match status" value="1"/>
</dbReference>
<proteinExistence type="inferred from homology"/>
<dbReference type="InterPro" id="IPR000924">
    <property type="entry name" value="Glu/Gln-tRNA-synth"/>
</dbReference>
<evidence type="ECO:0000313" key="17">
    <source>
        <dbReference type="EMBL" id="TRY89876.1"/>
    </source>
</evidence>
<dbReference type="EC" id="6.1.1.24" evidence="7"/>
<dbReference type="OrthoDB" id="428822at2759"/>
<keyword evidence="4 14" id="KW-0067">ATP-binding</keyword>
<keyword evidence="18" id="KW-1185">Reference proteome</keyword>
<dbReference type="Proteomes" id="UP000316079">
    <property type="component" value="Unassembled WGS sequence"/>
</dbReference>
<dbReference type="InterPro" id="IPR049940">
    <property type="entry name" value="GluQ/Sye"/>
</dbReference>
<dbReference type="Pfam" id="PF00749">
    <property type="entry name" value="tRNA-synt_1c"/>
    <property type="match status" value="1"/>
</dbReference>
<evidence type="ECO:0000256" key="1">
    <source>
        <dbReference type="ARBA" id="ARBA00007894"/>
    </source>
</evidence>
<comment type="similarity">
    <text evidence="1">Belongs to the class-I aminoacyl-tRNA synthetase family. Glutamate--tRNA ligase type 1 subfamily.</text>
</comment>
<dbReference type="GO" id="GO:0050561">
    <property type="term" value="F:glutamate-tRNA(Gln) ligase activity"/>
    <property type="evidence" value="ECO:0007669"/>
    <property type="project" value="UniProtKB-EC"/>
</dbReference>
<comment type="catalytic activity">
    <reaction evidence="12">
        <text>tRNA(Glx) + L-glutamate + ATP = L-glutamyl-tRNA(Glx) + AMP + diphosphate</text>
        <dbReference type="Rhea" id="RHEA:18397"/>
        <dbReference type="Rhea" id="RHEA-COMP:9713"/>
        <dbReference type="Rhea" id="RHEA-COMP:9716"/>
        <dbReference type="ChEBI" id="CHEBI:29985"/>
        <dbReference type="ChEBI" id="CHEBI:30616"/>
        <dbReference type="ChEBI" id="CHEBI:33019"/>
        <dbReference type="ChEBI" id="CHEBI:78442"/>
        <dbReference type="ChEBI" id="CHEBI:78520"/>
        <dbReference type="ChEBI" id="CHEBI:456215"/>
        <dbReference type="EC" id="6.1.1.24"/>
    </reaction>
    <physiologicalReaction direction="left-to-right" evidence="12">
        <dbReference type="Rhea" id="RHEA:18398"/>
    </physiologicalReaction>
</comment>
<dbReference type="InterPro" id="IPR001412">
    <property type="entry name" value="aa-tRNA-synth_I_CS"/>
</dbReference>
<protein>
    <recommendedName>
        <fullName evidence="8">Nondiscriminating glutamyl-tRNA synthetase EARS2, mitochondrial</fullName>
        <ecNumber evidence="7">6.1.1.24</ecNumber>
    </recommendedName>
    <alternativeName>
        <fullName evidence="10">Glutamate--tRNA(Gln) ligase EARS2, mitochondrial</fullName>
    </alternativeName>
    <alternativeName>
        <fullName evidence="9">Mitochondrial glutamyl-tRNA synthetase</fullName>
    </alternativeName>
</protein>
<evidence type="ECO:0000259" key="15">
    <source>
        <dbReference type="Pfam" id="PF00749"/>
    </source>
</evidence>
<dbReference type="GO" id="GO:0000049">
    <property type="term" value="F:tRNA binding"/>
    <property type="evidence" value="ECO:0007669"/>
    <property type="project" value="InterPro"/>
</dbReference>
<evidence type="ECO:0000256" key="6">
    <source>
        <dbReference type="ARBA" id="ARBA00023146"/>
    </source>
</evidence>
<evidence type="ECO:0000256" key="4">
    <source>
        <dbReference type="ARBA" id="ARBA00022840"/>
    </source>
</evidence>
<comment type="catalytic activity">
    <reaction evidence="13">
        <text>tRNA(Gln) + L-glutamate + ATP = L-glutamyl-tRNA(Gln) + AMP + diphosphate</text>
        <dbReference type="Rhea" id="RHEA:64612"/>
        <dbReference type="Rhea" id="RHEA-COMP:9662"/>
        <dbReference type="Rhea" id="RHEA-COMP:9684"/>
        <dbReference type="ChEBI" id="CHEBI:29985"/>
        <dbReference type="ChEBI" id="CHEBI:30616"/>
        <dbReference type="ChEBI" id="CHEBI:33019"/>
        <dbReference type="ChEBI" id="CHEBI:78442"/>
        <dbReference type="ChEBI" id="CHEBI:78520"/>
        <dbReference type="ChEBI" id="CHEBI:456215"/>
    </reaction>
    <physiologicalReaction direction="left-to-right" evidence="13">
        <dbReference type="Rhea" id="RHEA:64613"/>
    </physiologicalReaction>
</comment>
<evidence type="ECO:0000256" key="9">
    <source>
        <dbReference type="ARBA" id="ARBA00044251"/>
    </source>
</evidence>
<evidence type="ECO:0000256" key="8">
    <source>
        <dbReference type="ARBA" id="ARBA00044142"/>
    </source>
</evidence>
<dbReference type="InterPro" id="IPR020058">
    <property type="entry name" value="Glu/Gln-tRNA-synth_Ib_cat-dom"/>
</dbReference>
<dbReference type="EMBL" id="SRMA01025910">
    <property type="protein sequence ID" value="TRY89876.1"/>
    <property type="molecule type" value="Genomic_DNA"/>
</dbReference>
<dbReference type="InterPro" id="IPR020751">
    <property type="entry name" value="aa-tRNA-synth_I_codon-bd_sub2"/>
</dbReference>
<accession>A0A553QIW7</accession>
<dbReference type="InterPro" id="IPR014729">
    <property type="entry name" value="Rossmann-like_a/b/a_fold"/>
</dbReference>
<feature type="domain" description="Aminoacyl-tRNA synthetase class I anticodon-binding" evidence="16">
    <location>
        <begin position="389"/>
        <end position="451"/>
    </location>
</feature>
<comment type="catalytic activity">
    <reaction evidence="11">
        <text>tRNA(Glu) + L-glutamate + ATP = L-glutamyl-tRNA(Glu) + AMP + diphosphate</text>
        <dbReference type="Rhea" id="RHEA:23540"/>
        <dbReference type="Rhea" id="RHEA-COMP:9663"/>
        <dbReference type="Rhea" id="RHEA-COMP:9680"/>
        <dbReference type="ChEBI" id="CHEBI:29985"/>
        <dbReference type="ChEBI" id="CHEBI:30616"/>
        <dbReference type="ChEBI" id="CHEBI:33019"/>
        <dbReference type="ChEBI" id="CHEBI:78442"/>
        <dbReference type="ChEBI" id="CHEBI:78520"/>
        <dbReference type="ChEBI" id="CHEBI:456215"/>
        <dbReference type="EC" id="6.1.1.17"/>
    </reaction>
    <physiologicalReaction direction="left-to-right" evidence="11">
        <dbReference type="Rhea" id="RHEA:23541"/>
    </physiologicalReaction>
</comment>
<dbReference type="STRING" id="623744.A0A553QIW7"/>
<evidence type="ECO:0000256" key="7">
    <source>
        <dbReference type="ARBA" id="ARBA00044054"/>
    </source>
</evidence>
<organism evidence="17 18">
    <name type="scientific">Danionella cerebrum</name>
    <dbReference type="NCBI Taxonomy" id="2873325"/>
    <lineage>
        <taxon>Eukaryota</taxon>
        <taxon>Metazoa</taxon>
        <taxon>Chordata</taxon>
        <taxon>Craniata</taxon>
        <taxon>Vertebrata</taxon>
        <taxon>Euteleostomi</taxon>
        <taxon>Actinopterygii</taxon>
        <taxon>Neopterygii</taxon>
        <taxon>Teleostei</taxon>
        <taxon>Ostariophysi</taxon>
        <taxon>Cypriniformes</taxon>
        <taxon>Danionidae</taxon>
        <taxon>Danioninae</taxon>
        <taxon>Danionella</taxon>
    </lineage>
</organism>
<dbReference type="GO" id="GO:0004818">
    <property type="term" value="F:glutamate-tRNA ligase activity"/>
    <property type="evidence" value="ECO:0007669"/>
    <property type="project" value="UniProtKB-EC"/>
</dbReference>
<evidence type="ECO:0000256" key="14">
    <source>
        <dbReference type="RuleBase" id="RU363037"/>
    </source>
</evidence>
<dbReference type="Gene3D" id="1.10.10.350">
    <property type="match status" value="1"/>
</dbReference>
<evidence type="ECO:0000256" key="2">
    <source>
        <dbReference type="ARBA" id="ARBA00022598"/>
    </source>
</evidence>
<evidence type="ECO:0000259" key="16">
    <source>
        <dbReference type="Pfam" id="PF19269"/>
    </source>
</evidence>
<evidence type="ECO:0000313" key="18">
    <source>
        <dbReference type="Proteomes" id="UP000316079"/>
    </source>
</evidence>
<dbReference type="PANTHER" id="PTHR43311">
    <property type="entry name" value="GLUTAMATE--TRNA LIGASE"/>
    <property type="match status" value="1"/>
</dbReference>